<accession>A0A396K099</accession>
<dbReference type="EMBL" id="PSQE01000001">
    <property type="protein sequence ID" value="RHN81668.1"/>
    <property type="molecule type" value="Genomic_DNA"/>
</dbReference>
<dbReference type="Gene3D" id="1.20.140.40">
    <property type="entry name" value="Invertase/pectin methylesterase inhibitor family protein"/>
    <property type="match status" value="1"/>
</dbReference>
<dbReference type="PANTHER" id="PTHR31890">
    <property type="entry name" value="PLANT INVERTASE/PECTIN METHYLESTERASE INHIBITOR SUPERFAMILY PROTEIN"/>
    <property type="match status" value="1"/>
</dbReference>
<dbReference type="Proteomes" id="UP000265566">
    <property type="component" value="Chromosome 1"/>
</dbReference>
<dbReference type="AlphaFoldDB" id="A0A396K099"/>
<proteinExistence type="predicted"/>
<dbReference type="Gramene" id="rna5742">
    <property type="protein sequence ID" value="RHN81668.1"/>
    <property type="gene ID" value="gene5742"/>
</dbReference>
<gene>
    <name evidence="1" type="ORF">MtrunA17_Chr1g0201641</name>
</gene>
<comment type="caution">
    <text evidence="1">The sequence shown here is derived from an EMBL/GenBank/DDBJ whole genome shotgun (WGS) entry which is preliminary data.</text>
</comment>
<reference evidence="1" key="1">
    <citation type="journal article" date="2018" name="Nat. Plants">
        <title>Whole-genome landscape of Medicago truncatula symbiotic genes.</title>
        <authorList>
            <person name="Pecrix Y."/>
            <person name="Gamas P."/>
            <person name="Carrere S."/>
        </authorList>
    </citation>
    <scope>NUCLEOTIDE SEQUENCE</scope>
    <source>
        <tissue evidence="1">Leaves</tissue>
    </source>
</reference>
<organism evidence="1">
    <name type="scientific">Medicago truncatula</name>
    <name type="common">Barrel medic</name>
    <name type="synonym">Medicago tribuloides</name>
    <dbReference type="NCBI Taxonomy" id="3880"/>
    <lineage>
        <taxon>Eukaryota</taxon>
        <taxon>Viridiplantae</taxon>
        <taxon>Streptophyta</taxon>
        <taxon>Embryophyta</taxon>
        <taxon>Tracheophyta</taxon>
        <taxon>Spermatophyta</taxon>
        <taxon>Magnoliopsida</taxon>
        <taxon>eudicotyledons</taxon>
        <taxon>Gunneridae</taxon>
        <taxon>Pentapetalae</taxon>
        <taxon>rosids</taxon>
        <taxon>fabids</taxon>
        <taxon>Fabales</taxon>
        <taxon>Fabaceae</taxon>
        <taxon>Papilionoideae</taxon>
        <taxon>50 kb inversion clade</taxon>
        <taxon>NPAAA clade</taxon>
        <taxon>Hologalegina</taxon>
        <taxon>IRL clade</taxon>
        <taxon>Trifolieae</taxon>
        <taxon>Medicago</taxon>
    </lineage>
</organism>
<dbReference type="SUPFAM" id="SSF101148">
    <property type="entry name" value="Plant invertase/pectin methylesterase inhibitor"/>
    <property type="match status" value="1"/>
</dbReference>
<name>A0A396K099_MEDTR</name>
<sequence length="197" mass="20801">MKPNTLFLKPRNPNLKKKNMNSSTICSLFLGLILISQSPFAANARVLGLGGGGGRGPLVSLLCAASSNKVECNKVLSSPQITQAKNYKQLSKAVIEMALKKAVEGQAFLKGLAQKNPKLETCAGFAYDGVVGSFKSCLGEITEDPQTASYDCGVVGDGPTQCDRIMADAHIVNPAITALNKQILFLSSLASRAVDKL</sequence>
<evidence type="ECO:0000313" key="1">
    <source>
        <dbReference type="EMBL" id="RHN81668.1"/>
    </source>
</evidence>
<dbReference type="PANTHER" id="PTHR31890:SF24">
    <property type="entry name" value="PLANT INVERTASE_PECTIN METHYLESTERASE INHIBITOR PROTEIN"/>
    <property type="match status" value="1"/>
</dbReference>
<protein>
    <submittedName>
        <fullName evidence="1">Putative pectinesterase inhibitor domain-containing protein</fullName>
    </submittedName>
</protein>
<dbReference type="InterPro" id="IPR035513">
    <property type="entry name" value="Invertase/methylesterase_inhib"/>
</dbReference>